<evidence type="ECO:0000259" key="4">
    <source>
        <dbReference type="Pfam" id="PF01420"/>
    </source>
</evidence>
<evidence type="ECO:0000313" key="6">
    <source>
        <dbReference type="Proteomes" id="UP000229630"/>
    </source>
</evidence>
<evidence type="ECO:0000256" key="2">
    <source>
        <dbReference type="ARBA" id="ARBA00022747"/>
    </source>
</evidence>
<keyword evidence="2" id="KW-0680">Restriction system</keyword>
<proteinExistence type="inferred from homology"/>
<dbReference type="Gene3D" id="3.90.220.20">
    <property type="entry name" value="DNA methylase specificity domains"/>
    <property type="match status" value="1"/>
</dbReference>
<reference evidence="5 6" key="1">
    <citation type="submission" date="2017-11" db="EMBL/GenBank/DDBJ databases">
        <title>Genome sequencing of Prevotella intermedia KCOM 2837.</title>
        <authorList>
            <person name="Kook J.-K."/>
            <person name="Park S.-N."/>
            <person name="Lim Y.K."/>
        </authorList>
    </citation>
    <scope>NUCLEOTIDE SEQUENCE [LARGE SCALE GENOMIC DNA]</scope>
    <source>
        <strain evidence="5 6">KCOM 2837</strain>
    </source>
</reference>
<dbReference type="InterPro" id="IPR052021">
    <property type="entry name" value="Type-I_RS_S_subunit"/>
</dbReference>
<evidence type="ECO:0000313" key="5">
    <source>
        <dbReference type="EMBL" id="ATV25941.1"/>
    </source>
</evidence>
<dbReference type="InterPro" id="IPR000055">
    <property type="entry name" value="Restrct_endonuc_typeI_TRD"/>
</dbReference>
<dbReference type="PANTHER" id="PTHR30408">
    <property type="entry name" value="TYPE-1 RESTRICTION ENZYME ECOKI SPECIFICITY PROTEIN"/>
    <property type="match status" value="1"/>
</dbReference>
<dbReference type="RefSeq" id="WP_100019024.1">
    <property type="nucleotide sequence ID" value="NZ_CP024723.1"/>
</dbReference>
<dbReference type="Gene3D" id="1.10.287.1120">
    <property type="entry name" value="Bipartite methylase S protein"/>
    <property type="match status" value="1"/>
</dbReference>
<evidence type="ECO:0000256" key="3">
    <source>
        <dbReference type="ARBA" id="ARBA00023125"/>
    </source>
</evidence>
<dbReference type="Pfam" id="PF01420">
    <property type="entry name" value="Methylase_S"/>
    <property type="match status" value="1"/>
</dbReference>
<dbReference type="EMBL" id="CP024723">
    <property type="protein sequence ID" value="ATV25941.1"/>
    <property type="molecule type" value="Genomic_DNA"/>
</dbReference>
<feature type="domain" description="Type I restriction modification DNA specificity" evidence="4">
    <location>
        <begin position="2"/>
        <end position="177"/>
    </location>
</feature>
<name>A0A2D3L5Y0_PREIN</name>
<dbReference type="Proteomes" id="UP000229630">
    <property type="component" value="Chromosome 1"/>
</dbReference>
<dbReference type="InterPro" id="IPR044946">
    <property type="entry name" value="Restrct_endonuc_typeI_TRD_sf"/>
</dbReference>
<sequence length="180" mass="20240">MGEWKEYKYTDLATIIGGGTPKTSVPEYWNGEIPWLSVKDFVSVTKYVYDTEKHISELGLLNSSTKLLEKNDIIISARGTVGAMAMIPYPMCCNQSCFGLRGNSIVDKNFLYYLTRTKVDELKKSAHGSVFDTITRETFNNLQCLVPPLQSQQKIGNFLSSLDSKIELNRQINDNLKIAA</sequence>
<dbReference type="PANTHER" id="PTHR30408:SF13">
    <property type="entry name" value="TYPE I RESTRICTION ENZYME HINDI SPECIFICITY SUBUNIT"/>
    <property type="match status" value="1"/>
</dbReference>
<dbReference type="REBASE" id="225704">
    <property type="entry name" value="S1.Pin2837ORF3885P"/>
</dbReference>
<dbReference type="GO" id="GO:0003677">
    <property type="term" value="F:DNA binding"/>
    <property type="evidence" value="ECO:0007669"/>
    <property type="project" value="UniProtKB-KW"/>
</dbReference>
<organism evidence="5 6">
    <name type="scientific">Prevotella intermedia</name>
    <dbReference type="NCBI Taxonomy" id="28131"/>
    <lineage>
        <taxon>Bacteria</taxon>
        <taxon>Pseudomonadati</taxon>
        <taxon>Bacteroidota</taxon>
        <taxon>Bacteroidia</taxon>
        <taxon>Bacteroidales</taxon>
        <taxon>Prevotellaceae</taxon>
        <taxon>Prevotella</taxon>
    </lineage>
</organism>
<keyword evidence="3" id="KW-0238">DNA-binding</keyword>
<protein>
    <recommendedName>
        <fullName evidence="4">Type I restriction modification DNA specificity domain-containing protein</fullName>
    </recommendedName>
</protein>
<dbReference type="CDD" id="cd17243">
    <property type="entry name" value="RMtype1_S_AchA6I-TRD2-CR2_like"/>
    <property type="match status" value="1"/>
</dbReference>
<dbReference type="SUPFAM" id="SSF116734">
    <property type="entry name" value="DNA methylase specificity domain"/>
    <property type="match status" value="1"/>
</dbReference>
<accession>A0A2D3L5Y0</accession>
<evidence type="ECO:0000256" key="1">
    <source>
        <dbReference type="ARBA" id="ARBA00010923"/>
    </source>
</evidence>
<comment type="similarity">
    <text evidence="1">Belongs to the type-I restriction system S methylase family.</text>
</comment>
<dbReference type="GO" id="GO:0009307">
    <property type="term" value="P:DNA restriction-modification system"/>
    <property type="evidence" value="ECO:0007669"/>
    <property type="project" value="UniProtKB-KW"/>
</dbReference>
<dbReference type="AlphaFoldDB" id="A0A2D3L5Y0"/>
<gene>
    <name evidence="5" type="ORF">CTM62_03860</name>
</gene>